<evidence type="ECO:0000256" key="3">
    <source>
        <dbReference type="ARBA" id="ARBA00022737"/>
    </source>
</evidence>
<comment type="subcellular location">
    <subcellularLocation>
        <location evidence="1">Nucleus</location>
    </subcellularLocation>
</comment>
<dbReference type="PROSITE" id="PS00028">
    <property type="entry name" value="ZINC_FINGER_C2H2_1"/>
    <property type="match status" value="7"/>
</dbReference>
<keyword evidence="2" id="KW-0479">Metal-binding</keyword>
<dbReference type="SUPFAM" id="SSF57667">
    <property type="entry name" value="beta-beta-alpha zinc fingers"/>
    <property type="match status" value="4"/>
</dbReference>
<organism evidence="14 15">
    <name type="scientific">Candida maltosa (strain Xu316)</name>
    <name type="common">Yeast</name>
    <dbReference type="NCBI Taxonomy" id="1245528"/>
    <lineage>
        <taxon>Eukaryota</taxon>
        <taxon>Fungi</taxon>
        <taxon>Dikarya</taxon>
        <taxon>Ascomycota</taxon>
        <taxon>Saccharomycotina</taxon>
        <taxon>Pichiomycetes</taxon>
        <taxon>Debaryomycetaceae</taxon>
        <taxon>Candida/Lodderomyces clade</taxon>
        <taxon>Candida</taxon>
    </lineage>
</organism>
<dbReference type="GO" id="GO:0005634">
    <property type="term" value="C:nucleus"/>
    <property type="evidence" value="ECO:0007669"/>
    <property type="project" value="UniProtKB-SubCell"/>
</dbReference>
<evidence type="ECO:0000256" key="7">
    <source>
        <dbReference type="ARBA" id="ARBA00023125"/>
    </source>
</evidence>
<feature type="domain" description="C2H2-type" evidence="13">
    <location>
        <begin position="165"/>
        <end position="195"/>
    </location>
</feature>
<evidence type="ECO:0000256" key="11">
    <source>
        <dbReference type="PROSITE-ProRule" id="PRU00042"/>
    </source>
</evidence>
<dbReference type="EMBL" id="AOGT01000116">
    <property type="protein sequence ID" value="EMG50784.1"/>
    <property type="molecule type" value="Genomic_DNA"/>
</dbReference>
<keyword evidence="15" id="KW-1185">Reference proteome</keyword>
<dbReference type="GO" id="GO:0000978">
    <property type="term" value="F:RNA polymerase II cis-regulatory region sequence-specific DNA binding"/>
    <property type="evidence" value="ECO:0007669"/>
    <property type="project" value="UniProtKB-ARBA"/>
</dbReference>
<dbReference type="InterPro" id="IPR036236">
    <property type="entry name" value="Znf_C2H2_sf"/>
</dbReference>
<protein>
    <recommendedName>
        <fullName evidence="10">Transcription factor IIIA</fullName>
    </recommendedName>
</protein>
<feature type="domain" description="C2H2-type" evidence="13">
    <location>
        <begin position="335"/>
        <end position="364"/>
    </location>
</feature>
<dbReference type="OrthoDB" id="4748970at2759"/>
<keyword evidence="4 11" id="KW-0863">Zinc-finger</keyword>
<dbReference type="Pfam" id="PF00096">
    <property type="entry name" value="zf-C2H2"/>
    <property type="match status" value="6"/>
</dbReference>
<dbReference type="eggNOG" id="KOG1721">
    <property type="taxonomic scope" value="Eukaryota"/>
</dbReference>
<sequence length="399" mass="46107">MSQEDDTKSISSNTSSSRPKKYLCTFEGCDKAYNRPSLLEQHLRSHTNERPFKCTFEDCDKSFLRKSHLEAHIIAHSEDKPFHCSICGKGVNTKQHLKRHEITHMKSFKCTYPDCTEAFYKHQSLRHHIVTVHEKSLTCKECGKTFPRPSKLTQHIMKHHGGSAYQCDYSGCFKNFKTWSALQFHVKQEHPKIKCTICGKGCVGKKGLQSHMLSHDESTMIKIWNCTYCEIGKFSKKQELVDHYNNFHDGNIPEDLLKQDDLKKLEDLLEENASNLTSLNRLEEFVSDDEEEEDEKRSDIRSDSHLAQKSMNSLNTSLGEGMDIIGLISTASKKITCPKKNCGRYFSRDYDLRRHLKWHDDNLERVESFLSNLQKEETPEGEPPLKKSKLEEVVVTNTQ</sequence>
<dbReference type="GO" id="GO:0008270">
    <property type="term" value="F:zinc ion binding"/>
    <property type="evidence" value="ECO:0007669"/>
    <property type="project" value="UniProtKB-KW"/>
</dbReference>
<evidence type="ECO:0000256" key="12">
    <source>
        <dbReference type="SAM" id="MobiDB-lite"/>
    </source>
</evidence>
<feature type="domain" description="C2H2-type" evidence="13">
    <location>
        <begin position="137"/>
        <end position="164"/>
    </location>
</feature>
<dbReference type="Gene3D" id="3.30.160.60">
    <property type="entry name" value="Classic Zinc Finger"/>
    <property type="match status" value="7"/>
</dbReference>
<evidence type="ECO:0000256" key="6">
    <source>
        <dbReference type="ARBA" id="ARBA00023015"/>
    </source>
</evidence>
<dbReference type="PANTHER" id="PTHR23235:SF120">
    <property type="entry name" value="KRUPPEL-LIKE FACTOR 15"/>
    <property type="match status" value="1"/>
</dbReference>
<dbReference type="SMART" id="SM00355">
    <property type="entry name" value="ZnF_C2H2"/>
    <property type="match status" value="9"/>
</dbReference>
<evidence type="ECO:0000256" key="2">
    <source>
        <dbReference type="ARBA" id="ARBA00022723"/>
    </source>
</evidence>
<reference evidence="14 15" key="1">
    <citation type="submission" date="2013-02" db="EMBL/GenBank/DDBJ databases">
        <title>Genome sequence of Candida maltosa Xu316, a potential industrial strain for xylitol and ethanol production.</title>
        <authorList>
            <person name="Yu J."/>
            <person name="Wang Q."/>
            <person name="Geng X."/>
            <person name="Bao W."/>
            <person name="He P."/>
            <person name="Cai J."/>
        </authorList>
    </citation>
    <scope>NUCLEOTIDE SEQUENCE [LARGE SCALE GENOMIC DNA]</scope>
    <source>
        <strain evidence="15">Xu316</strain>
    </source>
</reference>
<dbReference type="HOGENOM" id="CLU_044102_0_0_1"/>
<feature type="compositionally biased region" description="Basic and acidic residues" evidence="12">
    <location>
        <begin position="374"/>
        <end position="392"/>
    </location>
</feature>
<dbReference type="STRING" id="1245528.M3K7E8"/>
<keyword evidence="3" id="KW-0677">Repeat</keyword>
<feature type="region of interest" description="Disordered" evidence="12">
    <location>
        <begin position="374"/>
        <end position="399"/>
    </location>
</feature>
<evidence type="ECO:0000256" key="8">
    <source>
        <dbReference type="ARBA" id="ARBA00023163"/>
    </source>
</evidence>
<keyword evidence="6" id="KW-0805">Transcription regulation</keyword>
<dbReference type="PROSITE" id="PS50157">
    <property type="entry name" value="ZINC_FINGER_C2H2_2"/>
    <property type="match status" value="7"/>
</dbReference>
<name>M3K7E8_CANMX</name>
<dbReference type="FunFam" id="3.30.160.60:FF:002391">
    <property type="entry name" value="Transcription factor IIIA"/>
    <property type="match status" value="1"/>
</dbReference>
<feature type="domain" description="C2H2-type" evidence="13">
    <location>
        <begin position="108"/>
        <end position="138"/>
    </location>
</feature>
<feature type="domain" description="C2H2-type" evidence="13">
    <location>
        <begin position="52"/>
        <end position="81"/>
    </location>
</feature>
<dbReference type="Proteomes" id="UP000011777">
    <property type="component" value="Unassembled WGS sequence"/>
</dbReference>
<evidence type="ECO:0000256" key="4">
    <source>
        <dbReference type="ARBA" id="ARBA00022771"/>
    </source>
</evidence>
<evidence type="ECO:0000313" key="15">
    <source>
        <dbReference type="Proteomes" id="UP000011777"/>
    </source>
</evidence>
<dbReference type="GO" id="GO:0000981">
    <property type="term" value="F:DNA-binding transcription factor activity, RNA polymerase II-specific"/>
    <property type="evidence" value="ECO:0007669"/>
    <property type="project" value="TreeGrafter"/>
</dbReference>
<keyword evidence="5" id="KW-0862">Zinc</keyword>
<dbReference type="PANTHER" id="PTHR23235">
    <property type="entry name" value="KRUEPPEL-LIKE TRANSCRIPTION FACTOR"/>
    <property type="match status" value="1"/>
</dbReference>
<evidence type="ECO:0000313" key="14">
    <source>
        <dbReference type="EMBL" id="EMG50784.1"/>
    </source>
</evidence>
<dbReference type="FunFam" id="3.30.160.60:FF:000125">
    <property type="entry name" value="Putative zinc finger protein 143"/>
    <property type="match status" value="1"/>
</dbReference>
<feature type="domain" description="C2H2-type" evidence="13">
    <location>
        <begin position="22"/>
        <end position="51"/>
    </location>
</feature>
<evidence type="ECO:0000259" key="13">
    <source>
        <dbReference type="PROSITE" id="PS50157"/>
    </source>
</evidence>
<keyword evidence="9" id="KW-0539">Nucleus</keyword>
<comment type="caution">
    <text evidence="14">The sequence shown here is derived from an EMBL/GenBank/DDBJ whole genome shotgun (WGS) entry which is preliminary data.</text>
</comment>
<evidence type="ECO:0000256" key="9">
    <source>
        <dbReference type="ARBA" id="ARBA00023242"/>
    </source>
</evidence>
<accession>M3K7E8</accession>
<gene>
    <name evidence="14" type="ORF">G210_0844</name>
</gene>
<dbReference type="AlphaFoldDB" id="M3K7E8"/>
<keyword evidence="7" id="KW-0238">DNA-binding</keyword>
<evidence type="ECO:0000256" key="1">
    <source>
        <dbReference type="ARBA" id="ARBA00004123"/>
    </source>
</evidence>
<proteinExistence type="predicted"/>
<feature type="domain" description="C2H2-type" evidence="13">
    <location>
        <begin position="82"/>
        <end position="104"/>
    </location>
</feature>
<evidence type="ECO:0000256" key="10">
    <source>
        <dbReference type="ARBA" id="ARBA00040434"/>
    </source>
</evidence>
<keyword evidence="8" id="KW-0804">Transcription</keyword>
<dbReference type="InterPro" id="IPR013087">
    <property type="entry name" value="Znf_C2H2_type"/>
</dbReference>
<evidence type="ECO:0000256" key="5">
    <source>
        <dbReference type="ARBA" id="ARBA00022833"/>
    </source>
</evidence>
<dbReference type="OMA" id="SFYKHPQ"/>